<proteinExistence type="predicted"/>
<sequence length="109" mass="11701">MFITYLMQGNPIVIYPAPVKVLFSCLRPVTARPHCLSLKARGMSGTAGARALIGCQCFCLVLFIGLSDNGVKVEASDGIHFVGQQVQTGHGVAREASYRYPIPSLTIGF</sequence>
<accession>A0A9P4NAR8</accession>
<evidence type="ECO:0000313" key="1">
    <source>
        <dbReference type="EMBL" id="KAF2269774.1"/>
    </source>
</evidence>
<comment type="caution">
    <text evidence="1">The sequence shown here is derived from an EMBL/GenBank/DDBJ whole genome shotgun (WGS) entry which is preliminary data.</text>
</comment>
<keyword evidence="2" id="KW-1185">Reference proteome</keyword>
<evidence type="ECO:0000313" key="2">
    <source>
        <dbReference type="Proteomes" id="UP000800093"/>
    </source>
</evidence>
<dbReference type="EMBL" id="ML986581">
    <property type="protein sequence ID" value="KAF2269774.1"/>
    <property type="molecule type" value="Genomic_DNA"/>
</dbReference>
<protein>
    <submittedName>
        <fullName evidence="1">Uncharacterized protein</fullName>
    </submittedName>
</protein>
<organism evidence="1 2">
    <name type="scientific">Lojkania enalia</name>
    <dbReference type="NCBI Taxonomy" id="147567"/>
    <lineage>
        <taxon>Eukaryota</taxon>
        <taxon>Fungi</taxon>
        <taxon>Dikarya</taxon>
        <taxon>Ascomycota</taxon>
        <taxon>Pezizomycotina</taxon>
        <taxon>Dothideomycetes</taxon>
        <taxon>Pleosporomycetidae</taxon>
        <taxon>Pleosporales</taxon>
        <taxon>Pleosporales incertae sedis</taxon>
        <taxon>Lojkania</taxon>
    </lineage>
</organism>
<gene>
    <name evidence="1" type="ORF">CC78DRAFT_574642</name>
</gene>
<dbReference type="AlphaFoldDB" id="A0A9P4NAR8"/>
<reference evidence="2" key="1">
    <citation type="journal article" date="2020" name="Stud. Mycol.">
        <title>101 Dothideomycetes genomes: A test case for predicting lifestyles and emergence of pathogens.</title>
        <authorList>
            <person name="Haridas S."/>
            <person name="Albert R."/>
            <person name="Binder M."/>
            <person name="Bloem J."/>
            <person name="LaButti K."/>
            <person name="Salamov A."/>
            <person name="Andreopoulos B."/>
            <person name="Baker S."/>
            <person name="Barry K."/>
            <person name="Bills G."/>
            <person name="Bluhm B."/>
            <person name="Cannon C."/>
            <person name="Castanera R."/>
            <person name="Culley D."/>
            <person name="Daum C."/>
            <person name="Ezra D."/>
            <person name="Gonzalez J."/>
            <person name="Henrissat B."/>
            <person name="Kuo A."/>
            <person name="Liang C."/>
            <person name="Lipzen A."/>
            <person name="Lutzoni F."/>
            <person name="Magnuson J."/>
            <person name="Mondo S."/>
            <person name="Nolan M."/>
            <person name="Ohm R."/>
            <person name="Pangilinan J."/>
            <person name="Park H.-J."/>
            <person name="Ramirez L."/>
            <person name="Alfaro M."/>
            <person name="Sun H."/>
            <person name="Tritt A."/>
            <person name="Yoshinaga Y."/>
            <person name="Zwiers L.-H."/>
            <person name="Turgeon B."/>
            <person name="Goodwin S."/>
            <person name="Spatafora J."/>
            <person name="Crous P."/>
            <person name="Grigoriev I."/>
        </authorList>
    </citation>
    <scope>NUCLEOTIDE SEQUENCE [LARGE SCALE GENOMIC DNA]</scope>
    <source>
        <strain evidence="2">CBS 304.66</strain>
    </source>
</reference>
<name>A0A9P4NAR8_9PLEO</name>
<dbReference type="Proteomes" id="UP000800093">
    <property type="component" value="Unassembled WGS sequence"/>
</dbReference>